<dbReference type="AlphaFoldDB" id="H3C803"/>
<keyword evidence="3" id="KW-0812">Transmembrane</keyword>
<keyword evidence="3" id="KW-1133">Transmembrane helix</keyword>
<evidence type="ECO:0000256" key="3">
    <source>
        <dbReference type="SAM" id="Phobius"/>
    </source>
</evidence>
<feature type="domain" description="Laminin G" evidence="4">
    <location>
        <begin position="40"/>
        <end position="206"/>
    </location>
</feature>
<dbReference type="InterPro" id="IPR013320">
    <property type="entry name" value="ConA-like_dom_sf"/>
</dbReference>
<dbReference type="GeneTree" id="ENSGT00940000154292"/>
<accession>H3C803</accession>
<protein>
    <recommendedName>
        <fullName evidence="4">Laminin G domain-containing protein</fullName>
    </recommendedName>
</protein>
<keyword evidence="6" id="KW-1185">Reference proteome</keyword>
<sequence>VVYKNNDVRLELSRLAKQGDPKMKVSGVVSFKCESVATLDPVTFDTPESFVALNKWTAKKAGSISFDFRTTEPNGLMLFSHGKPRQQQRKDSRTPPTVKVDSFAIEMLDGHLYLLLDMGSGTTKTKAIDRKVNDGEWYHVDFQRDGRSGTGHQDQVPGHGLTLALTLTLTLTSTMTLTLTMTPTLALTMTVTLILVFALVLKLTRP</sequence>
<dbReference type="Gene3D" id="2.60.120.200">
    <property type="match status" value="1"/>
</dbReference>
<dbReference type="PROSITE" id="PS50025">
    <property type="entry name" value="LAM_G_DOMAIN"/>
    <property type="match status" value="1"/>
</dbReference>
<dbReference type="Proteomes" id="UP000007303">
    <property type="component" value="Unassembled WGS sequence"/>
</dbReference>
<evidence type="ECO:0000259" key="4">
    <source>
        <dbReference type="PROSITE" id="PS50025"/>
    </source>
</evidence>
<dbReference type="HOGENOM" id="CLU_115678_0_0_1"/>
<reference evidence="5" key="3">
    <citation type="submission" date="2025-09" db="UniProtKB">
        <authorList>
            <consortium name="Ensembl"/>
        </authorList>
    </citation>
    <scope>IDENTIFICATION</scope>
</reference>
<evidence type="ECO:0000313" key="5">
    <source>
        <dbReference type="Ensembl" id="ENSTNIP00000004375.1"/>
    </source>
</evidence>
<reference evidence="5" key="2">
    <citation type="submission" date="2025-08" db="UniProtKB">
        <authorList>
            <consortium name="Ensembl"/>
        </authorList>
    </citation>
    <scope>IDENTIFICATION</scope>
</reference>
<dbReference type="Ensembl" id="ENSTNIT00000004514.1">
    <property type="protein sequence ID" value="ENSTNIP00000004375.1"/>
    <property type="gene ID" value="ENSTNIG00000001976.1"/>
</dbReference>
<evidence type="ECO:0000313" key="6">
    <source>
        <dbReference type="Proteomes" id="UP000007303"/>
    </source>
</evidence>
<dbReference type="SMART" id="SM00282">
    <property type="entry name" value="LamG"/>
    <property type="match status" value="1"/>
</dbReference>
<evidence type="ECO:0000256" key="2">
    <source>
        <dbReference type="PROSITE-ProRule" id="PRU00122"/>
    </source>
</evidence>
<dbReference type="PANTHER" id="PTHR15036">
    <property type="entry name" value="PIKACHURIN-LIKE PROTEIN"/>
    <property type="match status" value="1"/>
</dbReference>
<dbReference type="SUPFAM" id="SSF49899">
    <property type="entry name" value="Concanavalin A-like lectins/glucanases"/>
    <property type="match status" value="1"/>
</dbReference>
<comment type="subcellular location">
    <subcellularLocation>
        <location evidence="1">Membrane</location>
        <topology evidence="1">Single-pass type I membrane protein</topology>
    </subcellularLocation>
</comment>
<dbReference type="InterPro" id="IPR050372">
    <property type="entry name" value="Neurexin-related_CASP"/>
</dbReference>
<name>H3C803_TETNG</name>
<dbReference type="STRING" id="99883.ENSTNIP00000004375"/>
<dbReference type="CDD" id="cd00110">
    <property type="entry name" value="LamG"/>
    <property type="match status" value="1"/>
</dbReference>
<organism evidence="5 6">
    <name type="scientific">Tetraodon nigroviridis</name>
    <name type="common">Spotted green pufferfish</name>
    <name type="synonym">Chelonodon nigroviridis</name>
    <dbReference type="NCBI Taxonomy" id="99883"/>
    <lineage>
        <taxon>Eukaryota</taxon>
        <taxon>Metazoa</taxon>
        <taxon>Chordata</taxon>
        <taxon>Craniata</taxon>
        <taxon>Vertebrata</taxon>
        <taxon>Euteleostomi</taxon>
        <taxon>Actinopterygii</taxon>
        <taxon>Neopterygii</taxon>
        <taxon>Teleostei</taxon>
        <taxon>Neoteleostei</taxon>
        <taxon>Acanthomorphata</taxon>
        <taxon>Eupercaria</taxon>
        <taxon>Tetraodontiformes</taxon>
        <taxon>Tetradontoidea</taxon>
        <taxon>Tetraodontidae</taxon>
        <taxon>Tetraodon</taxon>
    </lineage>
</organism>
<comment type="caution">
    <text evidence="2">Lacks conserved residue(s) required for the propagation of feature annotation.</text>
</comment>
<dbReference type="PANTHER" id="PTHR15036:SF51">
    <property type="entry name" value="NEUREXIN-1"/>
    <property type="match status" value="1"/>
</dbReference>
<keyword evidence="3" id="KW-0472">Membrane</keyword>
<proteinExistence type="predicted"/>
<feature type="transmembrane region" description="Helical" evidence="3">
    <location>
        <begin position="185"/>
        <end position="204"/>
    </location>
</feature>
<dbReference type="InterPro" id="IPR001791">
    <property type="entry name" value="Laminin_G"/>
</dbReference>
<dbReference type="Pfam" id="PF02210">
    <property type="entry name" value="Laminin_G_2"/>
    <property type="match status" value="1"/>
</dbReference>
<reference evidence="6" key="1">
    <citation type="journal article" date="2004" name="Nature">
        <title>Genome duplication in the teleost fish Tetraodon nigroviridis reveals the early vertebrate proto-karyotype.</title>
        <authorList>
            <person name="Jaillon O."/>
            <person name="Aury J.-M."/>
            <person name="Brunet F."/>
            <person name="Petit J.-L."/>
            <person name="Stange-Thomann N."/>
            <person name="Mauceli E."/>
            <person name="Bouneau L."/>
            <person name="Fischer C."/>
            <person name="Ozouf-Costaz C."/>
            <person name="Bernot A."/>
            <person name="Nicaud S."/>
            <person name="Jaffe D."/>
            <person name="Fisher S."/>
            <person name="Lutfalla G."/>
            <person name="Dossat C."/>
            <person name="Segurens B."/>
            <person name="Dasilva C."/>
            <person name="Salanoubat M."/>
            <person name="Levy M."/>
            <person name="Boudet N."/>
            <person name="Castellano S."/>
            <person name="Anthouard V."/>
            <person name="Jubin C."/>
            <person name="Castelli V."/>
            <person name="Katinka M."/>
            <person name="Vacherie B."/>
            <person name="Biemont C."/>
            <person name="Skalli Z."/>
            <person name="Cattolico L."/>
            <person name="Poulain J."/>
            <person name="De Berardinis V."/>
            <person name="Cruaud C."/>
            <person name="Duprat S."/>
            <person name="Brottier P."/>
            <person name="Coutanceau J.-P."/>
            <person name="Gouzy J."/>
            <person name="Parra G."/>
            <person name="Lardier G."/>
            <person name="Chapple C."/>
            <person name="McKernan K.J."/>
            <person name="McEwan P."/>
            <person name="Bosak S."/>
            <person name="Kellis M."/>
            <person name="Volff J.-N."/>
            <person name="Guigo R."/>
            <person name="Zody M.C."/>
            <person name="Mesirov J."/>
            <person name="Lindblad-Toh K."/>
            <person name="Birren B."/>
            <person name="Nusbaum C."/>
            <person name="Kahn D."/>
            <person name="Robinson-Rechavi M."/>
            <person name="Laudet V."/>
            <person name="Schachter V."/>
            <person name="Quetier F."/>
            <person name="Saurin W."/>
            <person name="Scarpelli C."/>
            <person name="Wincker P."/>
            <person name="Lander E.S."/>
            <person name="Weissenbach J."/>
            <person name="Roest Crollius H."/>
        </authorList>
    </citation>
    <scope>NUCLEOTIDE SEQUENCE [LARGE SCALE GENOMIC DNA]</scope>
</reference>
<evidence type="ECO:0000256" key="1">
    <source>
        <dbReference type="ARBA" id="ARBA00004479"/>
    </source>
</evidence>
<dbReference type="InParanoid" id="H3C803"/>
<dbReference type="OMA" id="HHKEGRA"/>